<comment type="pathway">
    <text evidence="1 8">One-carbon metabolism; tetrahydrofolate interconversion.</text>
</comment>
<evidence type="ECO:0000256" key="6">
    <source>
        <dbReference type="ARBA" id="ARBA00049033"/>
    </source>
</evidence>
<organism evidence="9 10">
    <name type="scientific">Candidatus Kutchimonas denitrificans</name>
    <dbReference type="NCBI Taxonomy" id="3056748"/>
    <lineage>
        <taxon>Bacteria</taxon>
        <taxon>Pseudomonadati</taxon>
        <taxon>Gemmatimonadota</taxon>
        <taxon>Gemmatimonadia</taxon>
        <taxon>Candidatus Palauibacterales</taxon>
        <taxon>Candidatus Palauibacteraceae</taxon>
        <taxon>Candidatus Kutchimonas</taxon>
    </lineage>
</organism>
<gene>
    <name evidence="8" type="primary">fhs</name>
    <name evidence="9" type="ORF">GWO12_11510</name>
</gene>
<evidence type="ECO:0000256" key="4">
    <source>
        <dbReference type="ARBA" id="ARBA00022741"/>
    </source>
</evidence>
<dbReference type="Gene3D" id="3.30.1510.10">
    <property type="entry name" value="Domain 2, N(10)-formyltetrahydrofolate synthetase"/>
    <property type="match status" value="1"/>
</dbReference>
<evidence type="ECO:0000313" key="10">
    <source>
        <dbReference type="Proteomes" id="UP000702544"/>
    </source>
</evidence>
<protein>
    <recommendedName>
        <fullName evidence="8">Formate--tetrahydrofolate ligase</fullName>
        <ecNumber evidence="8">6.3.4.3</ecNumber>
    </recommendedName>
    <alternativeName>
        <fullName evidence="8">Formyltetrahydrofolate synthetase</fullName>
        <shortName evidence="8">FHS</shortName>
        <shortName evidence="8">FTHFS</shortName>
    </alternativeName>
</protein>
<evidence type="ECO:0000256" key="8">
    <source>
        <dbReference type="HAMAP-Rule" id="MF_01543"/>
    </source>
</evidence>
<dbReference type="InterPro" id="IPR020628">
    <property type="entry name" value="Formate_THF_ligase_CS"/>
</dbReference>
<reference evidence="9 10" key="1">
    <citation type="submission" date="2020-01" db="EMBL/GenBank/DDBJ databases">
        <title>Genomes assembled from Gulf of Kutch pelagic sediment metagenomes.</title>
        <authorList>
            <person name="Chandrashekar M."/>
            <person name="Mahajan M.S."/>
            <person name="Dave K.J."/>
            <person name="Vatsa P."/>
            <person name="Nathani N.M."/>
        </authorList>
    </citation>
    <scope>NUCLEOTIDE SEQUENCE [LARGE SCALE GENOMIC DNA]</scope>
    <source>
        <strain evidence="9">KS3-K002</strain>
    </source>
</reference>
<evidence type="ECO:0000256" key="3">
    <source>
        <dbReference type="ARBA" id="ARBA00022598"/>
    </source>
</evidence>
<evidence type="ECO:0000256" key="5">
    <source>
        <dbReference type="ARBA" id="ARBA00022840"/>
    </source>
</evidence>
<dbReference type="CDD" id="cd00477">
    <property type="entry name" value="FTHFS"/>
    <property type="match status" value="1"/>
</dbReference>
<feature type="binding site" evidence="8">
    <location>
        <begin position="66"/>
        <end position="73"/>
    </location>
    <ligand>
        <name>ATP</name>
        <dbReference type="ChEBI" id="CHEBI:30616"/>
    </ligand>
</feature>
<dbReference type="AlphaFoldDB" id="A0AAE4Z9V1"/>
<comment type="catalytic activity">
    <reaction evidence="6 8">
        <text>(6S)-5,6,7,8-tetrahydrofolate + formate + ATP = (6R)-10-formyltetrahydrofolate + ADP + phosphate</text>
        <dbReference type="Rhea" id="RHEA:20221"/>
        <dbReference type="ChEBI" id="CHEBI:15740"/>
        <dbReference type="ChEBI" id="CHEBI:30616"/>
        <dbReference type="ChEBI" id="CHEBI:43474"/>
        <dbReference type="ChEBI" id="CHEBI:57453"/>
        <dbReference type="ChEBI" id="CHEBI:195366"/>
        <dbReference type="ChEBI" id="CHEBI:456216"/>
        <dbReference type="EC" id="6.3.4.3"/>
    </reaction>
</comment>
<sequence>MPRSIPQDIEIAQAAELRPIGEIADGLGLEDDDFEPYGRDKAKVSLDVSRRSPKAKLVLVTAITPTPAGEGKSTVSVGLAQALSKQNVNNVLCLREPSLGPVFGIKGGAAGGGYAQVIPMEDINLHFTGDIHAITSAHNLLAAMLDAHIHHGNELGVDVRRITWPRAIDMNDRALRNIVVGMGGAAHGVPRQDSFVITAASEIMAIFCLATDLDDLTERLGRIVVGYTRDRNPVRASDLDAHGAMTVLLRDALAPNLVQTLEGGPAFVHGGPFGNIAHGCNSIIATRTGLALGDIVVTEAGFGSDLGAEKFFNIKCRTAGFDPQAAVIVVTTRALRHHGGAAKDDLAKADPKAVERGLPNLEAHIANVKQHGVPPVVSLNVFDGDSDDEHKLIMGRCEQLGVPCLKTEIWARGGAGGQELAEAVRDTVEQGSAKFEPLYPLESTIKEKVATIAEKVYGADGVNYTPGAEKQLAQLESLGFGDLPICMAKTQYSLSDDPAKRARPSGFEITVRQANVSAGAGFIVVYTGDIMTMPGLGRKPAAVGMQVNKKGKIEGLF</sequence>
<evidence type="ECO:0000256" key="1">
    <source>
        <dbReference type="ARBA" id="ARBA00004777"/>
    </source>
</evidence>
<dbReference type="Gene3D" id="3.40.50.300">
    <property type="entry name" value="P-loop containing nucleotide triphosphate hydrolases"/>
    <property type="match status" value="1"/>
</dbReference>
<dbReference type="FunFam" id="3.10.410.10:FF:000001">
    <property type="entry name" value="Putative formate--tetrahydrofolate ligase"/>
    <property type="match status" value="1"/>
</dbReference>
<dbReference type="InterPro" id="IPR027417">
    <property type="entry name" value="P-loop_NTPase"/>
</dbReference>
<dbReference type="NCBIfam" id="NF010030">
    <property type="entry name" value="PRK13505.1"/>
    <property type="match status" value="1"/>
</dbReference>
<dbReference type="FunFam" id="3.30.1510.10:FF:000001">
    <property type="entry name" value="Formate--tetrahydrofolate ligase"/>
    <property type="match status" value="1"/>
</dbReference>
<dbReference type="Gene3D" id="3.10.410.10">
    <property type="entry name" value="Formyltetrahydrofolate synthetase, domain 3"/>
    <property type="match status" value="1"/>
</dbReference>
<evidence type="ECO:0000256" key="7">
    <source>
        <dbReference type="ARBA" id="ARBA00061363"/>
    </source>
</evidence>
<dbReference type="HAMAP" id="MF_01543">
    <property type="entry name" value="FTHFS"/>
    <property type="match status" value="1"/>
</dbReference>
<dbReference type="SUPFAM" id="SSF52540">
    <property type="entry name" value="P-loop containing nucleoside triphosphate hydrolases"/>
    <property type="match status" value="1"/>
</dbReference>
<evidence type="ECO:0000313" key="9">
    <source>
        <dbReference type="EMBL" id="NIR75718.1"/>
    </source>
</evidence>
<dbReference type="GO" id="GO:0005524">
    <property type="term" value="F:ATP binding"/>
    <property type="evidence" value="ECO:0007669"/>
    <property type="project" value="UniProtKB-UniRule"/>
</dbReference>
<dbReference type="GO" id="GO:0004329">
    <property type="term" value="F:formate-tetrahydrofolate ligase activity"/>
    <property type="evidence" value="ECO:0007669"/>
    <property type="project" value="UniProtKB-UniRule"/>
</dbReference>
<dbReference type="EC" id="6.3.4.3" evidence="8"/>
<keyword evidence="3 8" id="KW-0436">Ligase</keyword>
<dbReference type="GO" id="GO:0035999">
    <property type="term" value="P:tetrahydrofolate interconversion"/>
    <property type="evidence" value="ECO:0007669"/>
    <property type="project" value="UniProtKB-UniRule"/>
</dbReference>
<comment type="caution">
    <text evidence="9">The sequence shown here is derived from an EMBL/GenBank/DDBJ whole genome shotgun (WGS) entry which is preliminary data.</text>
</comment>
<comment type="similarity">
    <text evidence="7 8">Belongs to the formate--tetrahydrofolate ligase family.</text>
</comment>
<dbReference type="Proteomes" id="UP000702544">
    <property type="component" value="Unassembled WGS sequence"/>
</dbReference>
<keyword evidence="2 8" id="KW-0554">One-carbon metabolism</keyword>
<keyword evidence="4 8" id="KW-0547">Nucleotide-binding</keyword>
<dbReference type="EMBL" id="JAACAK010000091">
    <property type="protein sequence ID" value="NIR75718.1"/>
    <property type="molecule type" value="Genomic_DNA"/>
</dbReference>
<evidence type="ECO:0000256" key="2">
    <source>
        <dbReference type="ARBA" id="ARBA00022563"/>
    </source>
</evidence>
<dbReference type="Pfam" id="PF01268">
    <property type="entry name" value="FTHFS"/>
    <property type="match status" value="1"/>
</dbReference>
<proteinExistence type="inferred from homology"/>
<dbReference type="InterPro" id="IPR000559">
    <property type="entry name" value="Formate_THF_ligase"/>
</dbReference>
<keyword evidence="5 8" id="KW-0067">ATP-binding</keyword>
<dbReference type="PROSITE" id="PS00721">
    <property type="entry name" value="FTHFS_1"/>
    <property type="match status" value="1"/>
</dbReference>
<accession>A0AAE4Z9V1</accession>
<name>A0AAE4Z9V1_9BACT</name>